<comment type="caution">
    <text evidence="3">The sequence shown here is derived from an EMBL/GenBank/DDBJ whole genome shotgun (WGS) entry which is preliminary data.</text>
</comment>
<dbReference type="AlphaFoldDB" id="A0A139I1H4"/>
<feature type="compositionally biased region" description="Basic residues" evidence="1">
    <location>
        <begin position="259"/>
        <end position="269"/>
    </location>
</feature>
<evidence type="ECO:0000256" key="1">
    <source>
        <dbReference type="SAM" id="MobiDB-lite"/>
    </source>
</evidence>
<evidence type="ECO:0000313" key="3">
    <source>
        <dbReference type="EMBL" id="KXT08452.1"/>
    </source>
</evidence>
<name>A0A139I1H4_9PEZI</name>
<protein>
    <submittedName>
        <fullName evidence="3">Uncharacterized protein</fullName>
    </submittedName>
</protein>
<keyword evidence="2" id="KW-1133">Transmembrane helix</keyword>
<accession>A0A139I1H4</accession>
<feature type="transmembrane region" description="Helical" evidence="2">
    <location>
        <begin position="339"/>
        <end position="361"/>
    </location>
</feature>
<keyword evidence="4" id="KW-1185">Reference proteome</keyword>
<evidence type="ECO:0000256" key="2">
    <source>
        <dbReference type="SAM" id="Phobius"/>
    </source>
</evidence>
<reference evidence="3 4" key="1">
    <citation type="submission" date="2015-07" db="EMBL/GenBank/DDBJ databases">
        <title>Comparative genomics of the Sigatoka disease complex on banana suggests a link between parallel evolutionary changes in Pseudocercospora fijiensis and Pseudocercospora eumusae and increased virulence on the banana host.</title>
        <authorList>
            <person name="Chang T.-C."/>
            <person name="Salvucci A."/>
            <person name="Crous P.W."/>
            <person name="Stergiopoulos I."/>
        </authorList>
    </citation>
    <scope>NUCLEOTIDE SEQUENCE [LARGE SCALE GENOMIC DNA]</scope>
    <source>
        <strain evidence="3 4">CBS 116634</strain>
    </source>
</reference>
<evidence type="ECO:0000313" key="4">
    <source>
        <dbReference type="Proteomes" id="UP000073492"/>
    </source>
</evidence>
<keyword evidence="2" id="KW-0472">Membrane</keyword>
<gene>
    <name evidence="3" type="ORF">AC579_5617</name>
</gene>
<dbReference type="OrthoDB" id="2830640at2759"/>
<dbReference type="STRING" id="113226.A0A139I1H4"/>
<dbReference type="EMBL" id="LFZO01000444">
    <property type="protein sequence ID" value="KXT08452.1"/>
    <property type="molecule type" value="Genomic_DNA"/>
</dbReference>
<dbReference type="Proteomes" id="UP000073492">
    <property type="component" value="Unassembled WGS sequence"/>
</dbReference>
<sequence length="450" mass="51533">MPASNPPTSVHPPHICIPNALAEVVEYKNACWQAARKCSTDALALTDAPVIIIFISTTHADNTPSNTKTHTALATKLSIPTFFWQAKVQNASGYFYARHHATPADPHYMTLTHFLIKYATGVDQESGLDKAYDWHKQSFLTLHNPRKQTTTLICVDVAPPLHTHILQLVQARPVPELTSHPFVIHGSILEHILTLYDNAIWDFRNFVRAQEQERPTIQHPHPDYIAMHELARHVMHSSEVSETALDVIDSMLEELERYQKKHHHHHHPQPPHTNHLDPASEIRRHRSLLKAIHLRSRALHERLRNEINLAFHISTQADSLVQQKIATLSRRDSNATRTISILGLVFLPGTFISAIFSMSFFNYQQPSNHSPASWAMSEKFWIYWVVAIPVTLITIGVWWYWQQQQQETPNHNNNNNVDESPASKKKNFSLPLRSHTVPIDPKETKTFPCY</sequence>
<keyword evidence="2" id="KW-0812">Transmembrane</keyword>
<feature type="region of interest" description="Disordered" evidence="1">
    <location>
        <begin position="259"/>
        <end position="278"/>
    </location>
</feature>
<feature type="transmembrane region" description="Helical" evidence="2">
    <location>
        <begin position="381"/>
        <end position="401"/>
    </location>
</feature>
<dbReference type="Gene3D" id="1.20.58.340">
    <property type="entry name" value="Magnesium transport protein CorA, transmembrane region"/>
    <property type="match status" value="1"/>
</dbReference>
<organism evidence="3 4">
    <name type="scientific">Pseudocercospora musae</name>
    <dbReference type="NCBI Taxonomy" id="113226"/>
    <lineage>
        <taxon>Eukaryota</taxon>
        <taxon>Fungi</taxon>
        <taxon>Dikarya</taxon>
        <taxon>Ascomycota</taxon>
        <taxon>Pezizomycotina</taxon>
        <taxon>Dothideomycetes</taxon>
        <taxon>Dothideomycetidae</taxon>
        <taxon>Mycosphaerellales</taxon>
        <taxon>Mycosphaerellaceae</taxon>
        <taxon>Pseudocercospora</taxon>
    </lineage>
</organism>
<proteinExistence type="predicted"/>